<dbReference type="Proteomes" id="UP000036958">
    <property type="component" value="Unassembled WGS sequence"/>
</dbReference>
<comment type="caution">
    <text evidence="1">The sequence shown here is derived from an EMBL/GenBank/DDBJ whole genome shotgun (WGS) entry which is preliminary data.</text>
</comment>
<organism evidence="1 2">
    <name type="scientific">Sunxiuqinia dokdonensis</name>
    <dbReference type="NCBI Taxonomy" id="1409788"/>
    <lineage>
        <taxon>Bacteria</taxon>
        <taxon>Pseudomonadati</taxon>
        <taxon>Bacteroidota</taxon>
        <taxon>Bacteroidia</taxon>
        <taxon>Marinilabiliales</taxon>
        <taxon>Prolixibacteraceae</taxon>
        <taxon>Sunxiuqinia</taxon>
    </lineage>
</organism>
<keyword evidence="2" id="KW-1185">Reference proteome</keyword>
<accession>A0A0L8V5Y8</accession>
<dbReference type="AlphaFoldDB" id="A0A0L8V5Y8"/>
<dbReference type="EMBL" id="LGIA01000175">
    <property type="protein sequence ID" value="KOH43905.1"/>
    <property type="molecule type" value="Genomic_DNA"/>
</dbReference>
<protein>
    <submittedName>
        <fullName evidence="1">Uncharacterized protein</fullName>
    </submittedName>
</protein>
<dbReference type="STRING" id="1409788.NC99_32640"/>
<name>A0A0L8V5Y8_9BACT</name>
<evidence type="ECO:0000313" key="2">
    <source>
        <dbReference type="Proteomes" id="UP000036958"/>
    </source>
</evidence>
<gene>
    <name evidence="1" type="ORF">NC99_32640</name>
</gene>
<evidence type="ECO:0000313" key="1">
    <source>
        <dbReference type="EMBL" id="KOH43905.1"/>
    </source>
</evidence>
<sequence>MVHFSFFWNQKKQFKSSRNKKYYKRLITNFVKERFNI</sequence>
<proteinExistence type="predicted"/>
<reference evidence="2" key="1">
    <citation type="submission" date="2015-07" db="EMBL/GenBank/DDBJ databases">
        <title>Genome sequencing of Sunxiuqinia dokdonensis strain SK.</title>
        <authorList>
            <person name="Ahn S."/>
            <person name="Kim B.-C."/>
        </authorList>
    </citation>
    <scope>NUCLEOTIDE SEQUENCE [LARGE SCALE GENOMIC DNA]</scope>
    <source>
        <strain evidence="2">SK</strain>
    </source>
</reference>